<accession>A0ACB6RWD8</accession>
<sequence length="296" mass="32936">MHQFHLPNPTTVVSHQPADEIKPELTNVKLPPIRQVTPEQRFYYSSSVTTYESDMSRRPSVSSIASSGFHPSRSASPTFSTSTLEPQYGGARPLDCLRMQAGHVETFPYTTPILDPTAATPHTGGKASKKKRHDRKQYSKRAITGTTSSRVQKSDNEAGNRYCQALDQAEIAMVCRQGNPNIEITAAPRHGGKVGWTSLKNNNISWDVQKEDGIQPSLWNKADVNGSGILMLRQSNEQIDDDINFLGRLGEQAPSMSNKQLLEEVARFRQHLIAAKNTRGEAGWKSASQRMIYEEQ</sequence>
<organism evidence="1 2">
    <name type="scientific">Macroventuria anomochaeta</name>
    <dbReference type="NCBI Taxonomy" id="301207"/>
    <lineage>
        <taxon>Eukaryota</taxon>
        <taxon>Fungi</taxon>
        <taxon>Dikarya</taxon>
        <taxon>Ascomycota</taxon>
        <taxon>Pezizomycotina</taxon>
        <taxon>Dothideomycetes</taxon>
        <taxon>Pleosporomycetidae</taxon>
        <taxon>Pleosporales</taxon>
        <taxon>Pleosporineae</taxon>
        <taxon>Didymellaceae</taxon>
        <taxon>Macroventuria</taxon>
    </lineage>
</organism>
<reference evidence="1" key="1">
    <citation type="journal article" date="2020" name="Stud. Mycol.">
        <title>101 Dothideomycetes genomes: a test case for predicting lifestyles and emergence of pathogens.</title>
        <authorList>
            <person name="Haridas S."/>
            <person name="Albert R."/>
            <person name="Binder M."/>
            <person name="Bloem J."/>
            <person name="Labutti K."/>
            <person name="Salamov A."/>
            <person name="Andreopoulos B."/>
            <person name="Baker S."/>
            <person name="Barry K."/>
            <person name="Bills G."/>
            <person name="Bluhm B."/>
            <person name="Cannon C."/>
            <person name="Castanera R."/>
            <person name="Culley D."/>
            <person name="Daum C."/>
            <person name="Ezra D."/>
            <person name="Gonzalez J."/>
            <person name="Henrissat B."/>
            <person name="Kuo A."/>
            <person name="Liang C."/>
            <person name="Lipzen A."/>
            <person name="Lutzoni F."/>
            <person name="Magnuson J."/>
            <person name="Mondo S."/>
            <person name="Nolan M."/>
            <person name="Ohm R."/>
            <person name="Pangilinan J."/>
            <person name="Park H.-J."/>
            <person name="Ramirez L."/>
            <person name="Alfaro M."/>
            <person name="Sun H."/>
            <person name="Tritt A."/>
            <person name="Yoshinaga Y."/>
            <person name="Zwiers L.-H."/>
            <person name="Turgeon B."/>
            <person name="Goodwin S."/>
            <person name="Spatafora J."/>
            <person name="Crous P."/>
            <person name="Grigoriev I."/>
        </authorList>
    </citation>
    <scope>NUCLEOTIDE SEQUENCE</scope>
    <source>
        <strain evidence="1">CBS 525.71</strain>
    </source>
</reference>
<name>A0ACB6RWD8_9PLEO</name>
<evidence type="ECO:0000313" key="2">
    <source>
        <dbReference type="Proteomes" id="UP000799754"/>
    </source>
</evidence>
<proteinExistence type="predicted"/>
<dbReference type="EMBL" id="MU006725">
    <property type="protein sequence ID" value="KAF2625454.1"/>
    <property type="molecule type" value="Genomic_DNA"/>
</dbReference>
<dbReference type="Proteomes" id="UP000799754">
    <property type="component" value="Unassembled WGS sequence"/>
</dbReference>
<keyword evidence="2" id="KW-1185">Reference proteome</keyword>
<protein>
    <submittedName>
        <fullName evidence="1">Uncharacterized protein</fullName>
    </submittedName>
</protein>
<evidence type="ECO:0000313" key="1">
    <source>
        <dbReference type="EMBL" id="KAF2625454.1"/>
    </source>
</evidence>
<comment type="caution">
    <text evidence="1">The sequence shown here is derived from an EMBL/GenBank/DDBJ whole genome shotgun (WGS) entry which is preliminary data.</text>
</comment>
<gene>
    <name evidence="1" type="ORF">BU25DRAFT_492743</name>
</gene>